<comment type="caution">
    <text evidence="2">The sequence shown here is derived from an EMBL/GenBank/DDBJ whole genome shotgun (WGS) entry which is preliminary data.</text>
</comment>
<reference evidence="2 3" key="1">
    <citation type="submission" date="2021-09" db="EMBL/GenBank/DDBJ databases">
        <title>Genomic insights and catalytic innovation underlie evolution of tropane alkaloids biosynthesis.</title>
        <authorList>
            <person name="Wang Y.-J."/>
            <person name="Tian T."/>
            <person name="Huang J.-P."/>
            <person name="Huang S.-X."/>
        </authorList>
    </citation>
    <scope>NUCLEOTIDE SEQUENCE [LARGE SCALE GENOMIC DNA]</scope>
    <source>
        <strain evidence="2">KIB-2018</strain>
        <tissue evidence="2">Leaf</tissue>
    </source>
</reference>
<sequence>MVPQPMSVEMGIGKDGPWMMRSACEGMVRAKWAGPWEGLDWGGAEAFRGVWVGWDRTVGSDVEGWPTIWEGDPSSVVQFRLVWGDVMMVTFDRWGGRRGGRKLIGDEESREARTVRYDQGCLGGLGVAVARGGFGGLAGFPRHLHPRAKRCSLGTSEVEEWVGSTGERSGGGEDETSGVGIAAGREGQREESWPTRSQWKHICGNPL</sequence>
<evidence type="ECO:0000313" key="3">
    <source>
        <dbReference type="Proteomes" id="UP001159364"/>
    </source>
</evidence>
<dbReference type="Proteomes" id="UP001159364">
    <property type="component" value="Linkage Group LG05"/>
</dbReference>
<protein>
    <submittedName>
        <fullName evidence="2">Uncharacterized protein</fullName>
    </submittedName>
</protein>
<keyword evidence="3" id="KW-1185">Reference proteome</keyword>
<evidence type="ECO:0000256" key="1">
    <source>
        <dbReference type="SAM" id="MobiDB-lite"/>
    </source>
</evidence>
<organism evidence="2 3">
    <name type="scientific">Erythroxylum novogranatense</name>
    <dbReference type="NCBI Taxonomy" id="1862640"/>
    <lineage>
        <taxon>Eukaryota</taxon>
        <taxon>Viridiplantae</taxon>
        <taxon>Streptophyta</taxon>
        <taxon>Embryophyta</taxon>
        <taxon>Tracheophyta</taxon>
        <taxon>Spermatophyta</taxon>
        <taxon>Magnoliopsida</taxon>
        <taxon>eudicotyledons</taxon>
        <taxon>Gunneridae</taxon>
        <taxon>Pentapetalae</taxon>
        <taxon>rosids</taxon>
        <taxon>fabids</taxon>
        <taxon>Malpighiales</taxon>
        <taxon>Erythroxylaceae</taxon>
        <taxon>Erythroxylum</taxon>
    </lineage>
</organism>
<dbReference type="AlphaFoldDB" id="A0AAV8TKF2"/>
<feature type="region of interest" description="Disordered" evidence="1">
    <location>
        <begin position="162"/>
        <end position="207"/>
    </location>
</feature>
<accession>A0AAV8TKF2</accession>
<gene>
    <name evidence="2" type="ORF">K2173_022487</name>
</gene>
<evidence type="ECO:0000313" key="2">
    <source>
        <dbReference type="EMBL" id="KAJ8766428.1"/>
    </source>
</evidence>
<proteinExistence type="predicted"/>
<dbReference type="EMBL" id="JAIWQS010000005">
    <property type="protein sequence ID" value="KAJ8766428.1"/>
    <property type="molecule type" value="Genomic_DNA"/>
</dbReference>
<name>A0AAV8TKF2_9ROSI</name>